<sequence>MIAGNQVISTLSLYSVGEQDMGSYLNDFGPFAGMITIEFTDVGLTTLSKAAMSRGMSPFVYVVYYNALGTFLLLPSFIKNRKERPPLTFSILCRFFLLGLIGIGFAQTLAFVGISYSSPTLCAAMGNLMPAFTFILAVIFRMERLNLRHSSSRAKSLGTVVSISGAFIVTLYKGPPVIIYSHHLIFLPQPNWVLGGTLLAITCLLASIWIVLQAATIKEYPSQTTIVFFYCFFGTIQAAIFSLILERDPSAWTIKPDIELVAILYSGVFGSVFRVCVHTWGIQKKGPLYVAMFRPLGIVIAVVMGVSFLGDTLHVGSVVGAIVITFGFYAVMWGKANEEKMSVDYEDSSSARLGMAEDFVPNQDYILAGCQVTYAESALGFDGSRLCFVEILGSFGIRYSSPTLSSAMANLIPAFTFALATIFRMEKLNLRSWSSRAKLLGTIVSISGAFTVTLYKGPPIIIFFSTPLQLSLSPQPNWILGGILLAVTCLLAAIWNVLQAATVKKYPSQMTVVFFYCFFGTIQCALFSLIAERDPSAWRLKPDIELVSIVYSGVFGSVFRTCIHTWGIHKKGPLYVAMFRPLGIVIAVVMGVSFLGDTLHVGSVVGAIVISSGFYAVIWGKSKEEKMSNENEVVSLGSSSLNSPLLRNKDTDISKFPTLLLQ</sequence>
<dbReference type="Proteomes" id="UP000541444">
    <property type="component" value="Unassembled WGS sequence"/>
</dbReference>
<dbReference type="GO" id="GO:0016020">
    <property type="term" value="C:membrane"/>
    <property type="evidence" value="ECO:0007669"/>
    <property type="project" value="UniProtKB-SubCell"/>
</dbReference>
<evidence type="ECO:0000256" key="2">
    <source>
        <dbReference type="ARBA" id="ARBA00007635"/>
    </source>
</evidence>
<name>A0A7J7MY65_9MAGN</name>
<feature type="transmembrane region" description="Helical" evidence="6">
    <location>
        <begin position="154"/>
        <end position="172"/>
    </location>
</feature>
<feature type="domain" description="EamA" evidence="7">
    <location>
        <begin position="44"/>
        <end position="170"/>
    </location>
</feature>
<keyword evidence="4 6" id="KW-1133">Transmembrane helix</keyword>
<dbReference type="GO" id="GO:0022857">
    <property type="term" value="F:transmembrane transporter activity"/>
    <property type="evidence" value="ECO:0007669"/>
    <property type="project" value="InterPro"/>
</dbReference>
<reference evidence="8 9" key="1">
    <citation type="journal article" date="2020" name="IScience">
        <title>Genome Sequencing of the Endangered Kingdonia uniflora (Circaeasteraceae, Ranunculales) Reveals Potential Mechanisms of Evolutionary Specialization.</title>
        <authorList>
            <person name="Sun Y."/>
            <person name="Deng T."/>
            <person name="Zhang A."/>
            <person name="Moore M.J."/>
            <person name="Landis J.B."/>
            <person name="Lin N."/>
            <person name="Zhang H."/>
            <person name="Zhang X."/>
            <person name="Huang J."/>
            <person name="Zhang X."/>
            <person name="Sun H."/>
            <person name="Wang H."/>
        </authorList>
    </citation>
    <scope>NUCLEOTIDE SEQUENCE [LARGE SCALE GENOMIC DNA]</scope>
    <source>
        <strain evidence="8">TB1705</strain>
        <tissue evidence="8">Leaf</tissue>
    </source>
</reference>
<protein>
    <recommendedName>
        <fullName evidence="7">EamA domain-containing protein</fullName>
    </recommendedName>
</protein>
<dbReference type="OrthoDB" id="1728340at2759"/>
<comment type="similarity">
    <text evidence="2">Belongs to the drug/metabolite transporter (DMT) superfamily. Plant drug/metabolite exporter (P-DME) (TC 2.A.7.4) family.</text>
</comment>
<dbReference type="InterPro" id="IPR037185">
    <property type="entry name" value="EmrE-like"/>
</dbReference>
<comment type="caution">
    <text evidence="8">The sequence shown here is derived from an EMBL/GenBank/DDBJ whole genome shotgun (WGS) entry which is preliminary data.</text>
</comment>
<dbReference type="PANTHER" id="PTHR31218">
    <property type="entry name" value="WAT1-RELATED PROTEIN"/>
    <property type="match status" value="1"/>
</dbReference>
<feature type="transmembrane region" description="Helical" evidence="6">
    <location>
        <begin position="289"/>
        <end position="309"/>
    </location>
</feature>
<feature type="transmembrane region" description="Helical" evidence="6">
    <location>
        <begin position="123"/>
        <end position="142"/>
    </location>
</feature>
<keyword evidence="5 6" id="KW-0472">Membrane</keyword>
<accession>A0A7J7MY65</accession>
<feature type="transmembrane region" description="Helical" evidence="6">
    <location>
        <begin position="56"/>
        <end position="74"/>
    </location>
</feature>
<gene>
    <name evidence="8" type="ORF">GIB67_032965</name>
</gene>
<feature type="transmembrane region" description="Helical" evidence="6">
    <location>
        <begin position="510"/>
        <end position="531"/>
    </location>
</feature>
<evidence type="ECO:0000256" key="3">
    <source>
        <dbReference type="ARBA" id="ARBA00022692"/>
    </source>
</evidence>
<dbReference type="InterPro" id="IPR000620">
    <property type="entry name" value="EamA_dom"/>
</dbReference>
<dbReference type="InterPro" id="IPR030184">
    <property type="entry name" value="WAT1-related"/>
</dbReference>
<evidence type="ECO:0000313" key="8">
    <source>
        <dbReference type="EMBL" id="KAF6159881.1"/>
    </source>
</evidence>
<evidence type="ECO:0000256" key="4">
    <source>
        <dbReference type="ARBA" id="ARBA00022989"/>
    </source>
</evidence>
<feature type="transmembrane region" description="Helical" evidence="6">
    <location>
        <begin position="601"/>
        <end position="619"/>
    </location>
</feature>
<organism evidence="8 9">
    <name type="scientific">Kingdonia uniflora</name>
    <dbReference type="NCBI Taxonomy" id="39325"/>
    <lineage>
        <taxon>Eukaryota</taxon>
        <taxon>Viridiplantae</taxon>
        <taxon>Streptophyta</taxon>
        <taxon>Embryophyta</taxon>
        <taxon>Tracheophyta</taxon>
        <taxon>Spermatophyta</taxon>
        <taxon>Magnoliopsida</taxon>
        <taxon>Ranunculales</taxon>
        <taxon>Circaeasteraceae</taxon>
        <taxon>Kingdonia</taxon>
    </lineage>
</organism>
<feature type="domain" description="EamA" evidence="7">
    <location>
        <begin position="481"/>
        <end position="617"/>
    </location>
</feature>
<feature type="transmembrane region" description="Helical" evidence="6">
    <location>
        <begin position="260"/>
        <end position="277"/>
    </location>
</feature>
<dbReference type="EMBL" id="JACGCM010001183">
    <property type="protein sequence ID" value="KAF6159881.1"/>
    <property type="molecule type" value="Genomic_DNA"/>
</dbReference>
<feature type="transmembrane region" description="Helical" evidence="6">
    <location>
        <begin position="478"/>
        <end position="498"/>
    </location>
</feature>
<feature type="transmembrane region" description="Helical" evidence="6">
    <location>
        <begin position="192"/>
        <end position="212"/>
    </location>
</feature>
<feature type="transmembrane region" description="Helical" evidence="6">
    <location>
        <begin position="315"/>
        <end position="332"/>
    </location>
</feature>
<evidence type="ECO:0000259" key="7">
    <source>
        <dbReference type="Pfam" id="PF00892"/>
    </source>
</evidence>
<dbReference type="AlphaFoldDB" id="A0A7J7MY65"/>
<dbReference type="Pfam" id="PF00892">
    <property type="entry name" value="EamA"/>
    <property type="match status" value="3"/>
</dbReference>
<feature type="transmembrane region" description="Helical" evidence="6">
    <location>
        <begin position="224"/>
        <end position="245"/>
    </location>
</feature>
<evidence type="ECO:0000256" key="1">
    <source>
        <dbReference type="ARBA" id="ARBA00004141"/>
    </source>
</evidence>
<comment type="subcellular location">
    <subcellularLocation>
        <location evidence="1">Membrane</location>
        <topology evidence="1">Multi-pass membrane protein</topology>
    </subcellularLocation>
</comment>
<feature type="transmembrane region" description="Helical" evidence="6">
    <location>
        <begin position="546"/>
        <end position="563"/>
    </location>
</feature>
<feature type="transmembrane region" description="Helical" evidence="6">
    <location>
        <begin position="575"/>
        <end position="595"/>
    </location>
</feature>
<feature type="domain" description="EamA" evidence="7">
    <location>
        <begin position="196"/>
        <end position="332"/>
    </location>
</feature>
<keyword evidence="3 6" id="KW-0812">Transmembrane</keyword>
<feature type="transmembrane region" description="Helical" evidence="6">
    <location>
        <begin position="95"/>
        <end position="117"/>
    </location>
</feature>
<evidence type="ECO:0000256" key="5">
    <source>
        <dbReference type="ARBA" id="ARBA00023136"/>
    </source>
</evidence>
<evidence type="ECO:0000313" key="9">
    <source>
        <dbReference type="Proteomes" id="UP000541444"/>
    </source>
</evidence>
<proteinExistence type="inferred from homology"/>
<dbReference type="SUPFAM" id="SSF103481">
    <property type="entry name" value="Multidrug resistance efflux transporter EmrE"/>
    <property type="match status" value="3"/>
</dbReference>
<feature type="transmembrane region" description="Helical" evidence="6">
    <location>
        <begin position="437"/>
        <end position="458"/>
    </location>
</feature>
<keyword evidence="9" id="KW-1185">Reference proteome</keyword>
<evidence type="ECO:0000256" key="6">
    <source>
        <dbReference type="SAM" id="Phobius"/>
    </source>
</evidence>